<evidence type="ECO:0000313" key="2">
    <source>
        <dbReference type="EMBL" id="KAF4981350.1"/>
    </source>
</evidence>
<comment type="caution">
    <text evidence="2">The sequence shown here is derived from an EMBL/GenBank/DDBJ whole genome shotgun (WGS) entry which is preliminary data.</text>
</comment>
<keyword evidence="3" id="KW-1185">Reference proteome</keyword>
<name>A0A8H4UQS6_9HYPO</name>
<reference evidence="2" key="2">
    <citation type="submission" date="2020-05" db="EMBL/GenBank/DDBJ databases">
        <authorList>
            <person name="Kim H.-S."/>
            <person name="Proctor R.H."/>
            <person name="Brown D.W."/>
        </authorList>
    </citation>
    <scope>NUCLEOTIDE SEQUENCE</scope>
    <source>
        <strain evidence="2">NRRL 22465</strain>
    </source>
</reference>
<dbReference type="OrthoDB" id="3786931at2759"/>
<evidence type="ECO:0000256" key="1">
    <source>
        <dbReference type="SAM" id="MobiDB-lite"/>
    </source>
</evidence>
<feature type="compositionally biased region" description="Polar residues" evidence="1">
    <location>
        <begin position="564"/>
        <end position="575"/>
    </location>
</feature>
<dbReference type="Proteomes" id="UP000635477">
    <property type="component" value="Unassembled WGS sequence"/>
</dbReference>
<sequence>MAGRSGTESRPGEGSQTGAYRLHDISPRELDQLTMLLWMDPSVNVARPDKEWLQDQELRITTLDESIRCSTSLLNRIIARIEKSRDAPQAARLCAAHRGLNPVLVRRLWLLLVTECGERTDRFRVWRKRIAYPDSISAWLDRIDTVSGMWFGRKAFRATFGYHRTSTAELSVKSGCEACIMSVFGGRPQLLSDLRASLVVRRGKYPGKIRREPRLYRLVDSWIKQFDADCSRAVIEASDKLADEIIRLQDDIDPRREERESLRREAGEPPKSRHRRRPQKESETRKREETIPDRRSRQTGNKVDREGKDGYRGREPRVAEPVREAYKEPGMLGTVDIEQAYENVPTPINEQEDHEASNWIDSRMQGQGLTPEERRQLFEDDMHPAFSDYGARSAVPPPLNFGRGREPQAAPSRRESRLAPSRRDSQPAPSRRESRLAPSRRDSQPAPSRRESLLAPDGQESVWEPIMVYSPPESQAPSQRPDPSIVPPSRNDKWESLPPMDDTEYLGFCEKFGLTPNPEVLTSPPPAPTPTGRAEQTGSETTRYPIPPASSVYSSHPGFRRSQDYTSSVYSQPENKAQDEDEDEVEIVFRDPFDPANNGGRSRGRPRQSSGSHRSAGLSDVSPMGTRHQKTVNVGRRGTVRDDLQETDHDG</sequence>
<feature type="compositionally biased region" description="Basic and acidic residues" evidence="1">
    <location>
        <begin position="412"/>
        <end position="452"/>
    </location>
</feature>
<feature type="region of interest" description="Disordered" evidence="1">
    <location>
        <begin position="515"/>
        <end position="651"/>
    </location>
</feature>
<proteinExistence type="predicted"/>
<organism evidence="2 3">
    <name type="scientific">Fusarium zealandicum</name>
    <dbReference type="NCBI Taxonomy" id="1053134"/>
    <lineage>
        <taxon>Eukaryota</taxon>
        <taxon>Fungi</taxon>
        <taxon>Dikarya</taxon>
        <taxon>Ascomycota</taxon>
        <taxon>Pezizomycotina</taxon>
        <taxon>Sordariomycetes</taxon>
        <taxon>Hypocreomycetidae</taxon>
        <taxon>Hypocreales</taxon>
        <taxon>Nectriaceae</taxon>
        <taxon>Fusarium</taxon>
        <taxon>Fusarium staphyleae species complex</taxon>
    </lineage>
</organism>
<gene>
    <name evidence="2" type="ORF">FZEAL_2835</name>
</gene>
<feature type="compositionally biased region" description="Basic and acidic residues" evidence="1">
    <location>
        <begin position="279"/>
        <end position="327"/>
    </location>
</feature>
<dbReference type="AlphaFoldDB" id="A0A8H4UQS6"/>
<reference evidence="2" key="1">
    <citation type="journal article" date="2020" name="BMC Genomics">
        <title>Correction to: Identification and distribution of gene clusters required for synthesis of sphingolipid metabolism inhibitors in diverse species of the filamentous fungus Fusarium.</title>
        <authorList>
            <person name="Kim H.S."/>
            <person name="Lohmar J.M."/>
            <person name="Busman M."/>
            <person name="Brown D.W."/>
            <person name="Naumann T.A."/>
            <person name="Divon H.H."/>
            <person name="Lysoe E."/>
            <person name="Uhlig S."/>
            <person name="Proctor R.H."/>
        </authorList>
    </citation>
    <scope>NUCLEOTIDE SEQUENCE</scope>
    <source>
        <strain evidence="2">NRRL 22465</strain>
    </source>
</reference>
<dbReference type="EMBL" id="JABEYC010000173">
    <property type="protein sequence ID" value="KAF4981350.1"/>
    <property type="molecule type" value="Genomic_DNA"/>
</dbReference>
<feature type="compositionally biased region" description="Basic and acidic residues" evidence="1">
    <location>
        <begin position="639"/>
        <end position="651"/>
    </location>
</feature>
<feature type="region of interest" description="Disordered" evidence="1">
    <location>
        <begin position="1"/>
        <end position="20"/>
    </location>
</feature>
<feature type="region of interest" description="Disordered" evidence="1">
    <location>
        <begin position="256"/>
        <end position="502"/>
    </location>
</feature>
<feature type="compositionally biased region" description="Basic and acidic residues" evidence="1">
    <location>
        <begin position="371"/>
        <end position="383"/>
    </location>
</feature>
<protein>
    <submittedName>
        <fullName evidence="2">Uncharacterized protein</fullName>
    </submittedName>
</protein>
<feature type="compositionally biased region" description="Basic and acidic residues" evidence="1">
    <location>
        <begin position="256"/>
        <end position="271"/>
    </location>
</feature>
<evidence type="ECO:0000313" key="3">
    <source>
        <dbReference type="Proteomes" id="UP000635477"/>
    </source>
</evidence>
<accession>A0A8H4UQS6</accession>